<keyword evidence="3" id="KW-1266">Target cell cytoplasm</keyword>
<dbReference type="Pfam" id="PF04829">
    <property type="entry name" value="PT-VENN"/>
    <property type="match status" value="1"/>
</dbReference>
<evidence type="ECO:0000259" key="7">
    <source>
        <dbReference type="Pfam" id="PF15542"/>
    </source>
</evidence>
<proteinExistence type="predicted"/>
<feature type="domain" description="VENN motif-containing" evidence="6">
    <location>
        <begin position="150"/>
        <end position="196"/>
    </location>
</feature>
<dbReference type="InterPro" id="IPR006914">
    <property type="entry name" value="VENN_dom"/>
</dbReference>
<dbReference type="Pfam" id="PF15542">
    <property type="entry name" value="Ntox50"/>
    <property type="match status" value="1"/>
</dbReference>
<evidence type="ECO:0000256" key="2">
    <source>
        <dbReference type="ARBA" id="ARBA00022656"/>
    </source>
</evidence>
<feature type="domain" description="Bacterial toxin 50" evidence="7">
    <location>
        <begin position="369"/>
        <end position="468"/>
    </location>
</feature>
<dbReference type="AlphaFoldDB" id="A0A836MRX7"/>
<name>A0A836MRX7_9NEIS</name>
<feature type="region of interest" description="Disordered" evidence="5">
    <location>
        <begin position="383"/>
        <end position="403"/>
    </location>
</feature>
<dbReference type="Proteomes" id="UP000027170">
    <property type="component" value="Unassembled WGS sequence"/>
</dbReference>
<sequence length="473" mass="49525">MQATSALINSKKDQLKEELKQENLSPEQRAQYEKELAQWNSGGLILNAIGAGLAAPTNSMGGIVAATASPALSYQIGQYFKVLAHKNQITGGKDELTAGQETAHILAHAILGAAVAAAGGNDALAGGLAAAGAEATAPIVSKWLYGKNPADLTADEKATVSAIAGLTGAATGVTTGGSMADVAQGNQAGHVAVDNNTEFGDKIRSYIEDAKHYWHTEKEAKDNLDVIRNVAVNLIGDGLDSVVGLADYGIDSLNALVYCTGVTPNLCNQMQATLDPKNKAALDSIKAVFDTRTYIQFYELLDKAAHGDLQAREAAGELLAAVLITKKVNLNVGKVSKAGKSAGKRTGSSNSPVKPGTNFAPDANPNLTVNMNQQNKHIVGTNENKTANASSSTPRSTIDPNTNIQKLVNDYAGTGTSLNSTPLGKPGSRERITGNKVIGNYYNMEISKFEPTTNFTIHYSKSGVHIVPARPTK</sequence>
<gene>
    <name evidence="8" type="ORF">SALWKB29_0380</name>
</gene>
<protein>
    <submittedName>
        <fullName evidence="8">Hemagglutinin/hemolysin-related protein</fullName>
    </submittedName>
</protein>
<dbReference type="RefSeq" id="WP_037490376.1">
    <property type="nucleotide sequence ID" value="NZ_JFZV01000001.1"/>
</dbReference>
<comment type="caution">
    <text evidence="8">The sequence shown here is derived from an EMBL/GenBank/DDBJ whole genome shotgun (WGS) entry which is preliminary data.</text>
</comment>
<accession>A0A836MRX7</accession>
<evidence type="ECO:0000313" key="8">
    <source>
        <dbReference type="EMBL" id="KDN15961.1"/>
    </source>
</evidence>
<evidence type="ECO:0000256" key="1">
    <source>
        <dbReference type="ARBA" id="ARBA00004219"/>
    </source>
</evidence>
<dbReference type="InterPro" id="IPR029100">
    <property type="entry name" value="Ntox50"/>
</dbReference>
<dbReference type="EMBL" id="JFZV01000001">
    <property type="protein sequence ID" value="KDN15961.1"/>
    <property type="molecule type" value="Genomic_DNA"/>
</dbReference>
<keyword evidence="9" id="KW-1185">Reference proteome</keyword>
<feature type="region of interest" description="Disordered" evidence="5">
    <location>
        <begin position="338"/>
        <end position="369"/>
    </location>
</feature>
<feature type="region of interest" description="Disordered" evidence="5">
    <location>
        <begin position="1"/>
        <end position="27"/>
    </location>
</feature>
<feature type="compositionally biased region" description="Basic and acidic residues" evidence="5">
    <location>
        <begin position="10"/>
        <end position="21"/>
    </location>
</feature>
<organism evidence="8 9">
    <name type="scientific">Snodgrassella communis</name>
    <dbReference type="NCBI Taxonomy" id="2946699"/>
    <lineage>
        <taxon>Bacteria</taxon>
        <taxon>Pseudomonadati</taxon>
        <taxon>Pseudomonadota</taxon>
        <taxon>Betaproteobacteria</taxon>
        <taxon>Neisseriales</taxon>
        <taxon>Neisseriaceae</taxon>
        <taxon>Snodgrassella</taxon>
    </lineage>
</organism>
<evidence type="ECO:0000256" key="4">
    <source>
        <dbReference type="ARBA" id="ARBA00023026"/>
    </source>
</evidence>
<keyword evidence="4" id="KW-0843">Virulence</keyword>
<dbReference type="GO" id="GO:0090729">
    <property type="term" value="F:toxin activity"/>
    <property type="evidence" value="ECO:0007669"/>
    <property type="project" value="UniProtKB-KW"/>
</dbReference>
<evidence type="ECO:0000256" key="5">
    <source>
        <dbReference type="SAM" id="MobiDB-lite"/>
    </source>
</evidence>
<evidence type="ECO:0000313" key="9">
    <source>
        <dbReference type="Proteomes" id="UP000027170"/>
    </source>
</evidence>
<comment type="subcellular location">
    <subcellularLocation>
        <location evidence="1">Target cell</location>
        <location evidence="1">Target cell cytoplasm</location>
    </subcellularLocation>
</comment>
<evidence type="ECO:0000259" key="6">
    <source>
        <dbReference type="Pfam" id="PF04829"/>
    </source>
</evidence>
<evidence type="ECO:0000256" key="3">
    <source>
        <dbReference type="ARBA" id="ARBA00022913"/>
    </source>
</evidence>
<reference evidence="8 9" key="1">
    <citation type="submission" date="2014-03" db="EMBL/GenBank/DDBJ databases">
        <title>The genomes of two eusocial bee gut symbionts.</title>
        <authorList>
            <person name="Kwong W.K."/>
            <person name="Engel P."/>
            <person name="Koch H."/>
            <person name="Moran N.A."/>
        </authorList>
    </citation>
    <scope>NUCLEOTIDE SEQUENCE [LARGE SCALE GENOMIC DNA]</scope>
    <source>
        <strain evidence="9">wkB29</strain>
    </source>
</reference>
<keyword evidence="2" id="KW-0800">Toxin</keyword>